<proteinExistence type="predicted"/>
<comment type="caution">
    <text evidence="1">The sequence shown here is derived from an EMBL/GenBank/DDBJ whole genome shotgun (WGS) entry which is preliminary data.</text>
</comment>
<keyword evidence="2" id="KW-1185">Reference proteome</keyword>
<name>A0ABW5ZW88_9FLAO</name>
<dbReference type="Proteomes" id="UP001597548">
    <property type="component" value="Unassembled WGS sequence"/>
</dbReference>
<reference evidence="2" key="1">
    <citation type="journal article" date="2019" name="Int. J. Syst. Evol. Microbiol.">
        <title>The Global Catalogue of Microorganisms (GCM) 10K type strain sequencing project: providing services to taxonomists for standard genome sequencing and annotation.</title>
        <authorList>
            <consortium name="The Broad Institute Genomics Platform"/>
            <consortium name="The Broad Institute Genome Sequencing Center for Infectious Disease"/>
            <person name="Wu L."/>
            <person name="Ma J."/>
        </authorList>
    </citation>
    <scope>NUCLEOTIDE SEQUENCE [LARGE SCALE GENOMIC DNA]</scope>
    <source>
        <strain evidence="2">KCTC 32514</strain>
    </source>
</reference>
<evidence type="ECO:0000313" key="1">
    <source>
        <dbReference type="EMBL" id="MFD2917259.1"/>
    </source>
</evidence>
<evidence type="ECO:0000313" key="2">
    <source>
        <dbReference type="Proteomes" id="UP001597548"/>
    </source>
</evidence>
<protein>
    <submittedName>
        <fullName evidence="1">Uncharacterized protein</fullName>
    </submittedName>
</protein>
<gene>
    <name evidence="1" type="ORF">ACFS29_16515</name>
</gene>
<accession>A0ABW5ZW88</accession>
<dbReference type="EMBL" id="JBHUOS010000014">
    <property type="protein sequence ID" value="MFD2917259.1"/>
    <property type="molecule type" value="Genomic_DNA"/>
</dbReference>
<organism evidence="1 2">
    <name type="scientific">Psychroserpens luteus</name>
    <dbReference type="NCBI Taxonomy" id="1434066"/>
    <lineage>
        <taxon>Bacteria</taxon>
        <taxon>Pseudomonadati</taxon>
        <taxon>Bacteroidota</taxon>
        <taxon>Flavobacteriia</taxon>
        <taxon>Flavobacteriales</taxon>
        <taxon>Flavobacteriaceae</taxon>
        <taxon>Psychroserpens</taxon>
    </lineage>
</organism>
<sequence>MGRQSLQELQQKQLLDNTELDECLSIEHSIANEEQKHELALSLYQFTKLVYDSVK</sequence>
<dbReference type="RefSeq" id="WP_194509042.1">
    <property type="nucleotide sequence ID" value="NZ_JADILU010000006.1"/>
</dbReference>